<dbReference type="AlphaFoldDB" id="A0A2T0UJX0"/>
<organism evidence="2 3">
    <name type="scientific">Vreelandella songnenensis</name>
    <dbReference type="NCBI Taxonomy" id="1176243"/>
    <lineage>
        <taxon>Bacteria</taxon>
        <taxon>Pseudomonadati</taxon>
        <taxon>Pseudomonadota</taxon>
        <taxon>Gammaproteobacteria</taxon>
        <taxon>Oceanospirillales</taxon>
        <taxon>Halomonadaceae</taxon>
        <taxon>Vreelandella</taxon>
    </lineage>
</organism>
<comment type="caution">
    <text evidence="2">The sequence shown here is derived from an EMBL/GenBank/DDBJ whole genome shotgun (WGS) entry which is preliminary data.</text>
</comment>
<keyword evidence="3" id="KW-1185">Reference proteome</keyword>
<proteinExistence type="predicted"/>
<dbReference type="Pfam" id="PF13503">
    <property type="entry name" value="DUF4123"/>
    <property type="match status" value="1"/>
</dbReference>
<sequence>MSGWLSGIAARSQIIDNLPASTAGKHGFFVLDQRRSPEQCRSILGLPGTQDFLTLFAGTALSPLLEASPWLLQIDQGSEAWRYAETLCQKRLGWACLPESDQTLQSLAEHLRPLFVLADPHGGKSLINVQQPAAWMALLASAPLGIYEHWMSPFQLVATPTPQGQWLVWQAQPETSNASDEAHLTNKMEVALKESQQAWWLSRMTNRPFSDVQASWLIKMKILMEAGITRSDHLKRLLPVITDECETLGSQIEDVLNKPVPSRQKVQQLEHFV</sequence>
<dbReference type="EMBL" id="PVTK01000021">
    <property type="protein sequence ID" value="PRY58176.1"/>
    <property type="molecule type" value="Genomic_DNA"/>
</dbReference>
<evidence type="ECO:0000313" key="2">
    <source>
        <dbReference type="EMBL" id="PRY58176.1"/>
    </source>
</evidence>
<gene>
    <name evidence="2" type="ORF">B0H98_1213</name>
</gene>
<dbReference type="RefSeq" id="WP_167392692.1">
    <property type="nucleotide sequence ID" value="NZ_PVTK01000021.1"/>
</dbReference>
<evidence type="ECO:0000313" key="3">
    <source>
        <dbReference type="Proteomes" id="UP000237647"/>
    </source>
</evidence>
<accession>A0A2T0UJX0</accession>
<reference evidence="2 3" key="1">
    <citation type="submission" date="2018-03" db="EMBL/GenBank/DDBJ databases">
        <title>Genomic Encyclopedia of Type Strains, Phase III (KMG-III): the genomes of soil and plant-associated and newly described type strains.</title>
        <authorList>
            <person name="Whitman W."/>
        </authorList>
    </citation>
    <scope>NUCLEOTIDE SEQUENCE [LARGE SCALE GENOMIC DNA]</scope>
    <source>
        <strain evidence="2 3">CGMCC 1.12152</strain>
    </source>
</reference>
<dbReference type="Proteomes" id="UP000237647">
    <property type="component" value="Unassembled WGS sequence"/>
</dbReference>
<protein>
    <submittedName>
        <fullName evidence="2">Uncharacterized protein DUF4123</fullName>
    </submittedName>
</protein>
<feature type="domain" description="DUF4123" evidence="1">
    <location>
        <begin position="28"/>
        <end position="140"/>
    </location>
</feature>
<evidence type="ECO:0000259" key="1">
    <source>
        <dbReference type="Pfam" id="PF13503"/>
    </source>
</evidence>
<name>A0A2T0UJX0_9GAMM</name>
<dbReference type="InterPro" id="IPR025391">
    <property type="entry name" value="DUF4123"/>
</dbReference>